<protein>
    <submittedName>
        <fullName evidence="1">784_t:CDS:1</fullName>
    </submittedName>
</protein>
<reference evidence="1" key="1">
    <citation type="submission" date="2021-06" db="EMBL/GenBank/DDBJ databases">
        <authorList>
            <person name="Kallberg Y."/>
            <person name="Tangrot J."/>
            <person name="Rosling A."/>
        </authorList>
    </citation>
    <scope>NUCLEOTIDE SEQUENCE</scope>
    <source>
        <strain evidence="1">UK204</strain>
    </source>
</reference>
<evidence type="ECO:0000313" key="1">
    <source>
        <dbReference type="EMBL" id="CAG8577836.1"/>
    </source>
</evidence>
<evidence type="ECO:0000313" key="2">
    <source>
        <dbReference type="Proteomes" id="UP000789570"/>
    </source>
</evidence>
<name>A0A9N9BVW1_9GLOM</name>
<dbReference type="OrthoDB" id="2448360at2759"/>
<gene>
    <name evidence="1" type="ORF">FCALED_LOCUS7436</name>
</gene>
<accession>A0A9N9BVW1</accession>
<comment type="caution">
    <text evidence="1">The sequence shown here is derived from an EMBL/GenBank/DDBJ whole genome shotgun (WGS) entry which is preliminary data.</text>
</comment>
<sequence length="60" mass="6872">ANSIQYDEAISHLLSYSNLTEGMNFSNFKIAIHYCIEFGCFNGFVVRKKELKRIVIAVLD</sequence>
<keyword evidence="2" id="KW-1185">Reference proteome</keyword>
<dbReference type="EMBL" id="CAJVPQ010001971">
    <property type="protein sequence ID" value="CAG8577836.1"/>
    <property type="molecule type" value="Genomic_DNA"/>
</dbReference>
<dbReference type="Proteomes" id="UP000789570">
    <property type="component" value="Unassembled WGS sequence"/>
</dbReference>
<dbReference type="AlphaFoldDB" id="A0A9N9BVW1"/>
<organism evidence="1 2">
    <name type="scientific">Funneliformis caledonium</name>
    <dbReference type="NCBI Taxonomy" id="1117310"/>
    <lineage>
        <taxon>Eukaryota</taxon>
        <taxon>Fungi</taxon>
        <taxon>Fungi incertae sedis</taxon>
        <taxon>Mucoromycota</taxon>
        <taxon>Glomeromycotina</taxon>
        <taxon>Glomeromycetes</taxon>
        <taxon>Glomerales</taxon>
        <taxon>Glomeraceae</taxon>
        <taxon>Funneliformis</taxon>
    </lineage>
</organism>
<proteinExistence type="predicted"/>
<feature type="non-terminal residue" evidence="1">
    <location>
        <position position="1"/>
    </location>
</feature>